<evidence type="ECO:0000313" key="1">
    <source>
        <dbReference type="EMBL" id="GAA3384637.1"/>
    </source>
</evidence>
<reference evidence="2" key="1">
    <citation type="journal article" date="2019" name="Int. J. Syst. Evol. Microbiol.">
        <title>The Global Catalogue of Microorganisms (GCM) 10K type strain sequencing project: providing services to taxonomists for standard genome sequencing and annotation.</title>
        <authorList>
            <consortium name="The Broad Institute Genomics Platform"/>
            <consortium name="The Broad Institute Genome Sequencing Center for Infectious Disease"/>
            <person name="Wu L."/>
            <person name="Ma J."/>
        </authorList>
    </citation>
    <scope>NUCLEOTIDE SEQUENCE [LARGE SCALE GENOMIC DNA]</scope>
    <source>
        <strain evidence="2">JCM 9458</strain>
    </source>
</reference>
<sequence>MNSSWHTRPATAAEVARYPIRRGRSNDYALYVEVPDVGAGEQPFVGVGVTPDIAAALVERLNAPQREHEAALAGEVLVYRAGERYHRTQGCTGWNPETEWVGREVALRRGLTPCGVCRPD</sequence>
<name>A0ABP6STR4_9ACTN</name>
<dbReference type="RefSeq" id="WP_345727267.1">
    <property type="nucleotide sequence ID" value="NZ_BAAAYN010000008.1"/>
</dbReference>
<comment type="caution">
    <text evidence="1">The sequence shown here is derived from an EMBL/GenBank/DDBJ whole genome shotgun (WGS) entry which is preliminary data.</text>
</comment>
<keyword evidence="2" id="KW-1185">Reference proteome</keyword>
<organism evidence="1 2">
    <name type="scientific">Cryptosporangium minutisporangium</name>
    <dbReference type="NCBI Taxonomy" id="113569"/>
    <lineage>
        <taxon>Bacteria</taxon>
        <taxon>Bacillati</taxon>
        <taxon>Actinomycetota</taxon>
        <taxon>Actinomycetes</taxon>
        <taxon>Cryptosporangiales</taxon>
        <taxon>Cryptosporangiaceae</taxon>
        <taxon>Cryptosporangium</taxon>
    </lineage>
</organism>
<gene>
    <name evidence="1" type="ORF">GCM10020369_15120</name>
</gene>
<proteinExistence type="predicted"/>
<accession>A0ABP6STR4</accession>
<protein>
    <submittedName>
        <fullName evidence="1">Uncharacterized protein</fullName>
    </submittedName>
</protein>
<dbReference type="EMBL" id="BAAAYN010000008">
    <property type="protein sequence ID" value="GAA3384637.1"/>
    <property type="molecule type" value="Genomic_DNA"/>
</dbReference>
<dbReference type="Proteomes" id="UP001501676">
    <property type="component" value="Unassembled WGS sequence"/>
</dbReference>
<evidence type="ECO:0000313" key="2">
    <source>
        <dbReference type="Proteomes" id="UP001501676"/>
    </source>
</evidence>